<reference evidence="2 3" key="1">
    <citation type="submission" date="2016-10" db="EMBL/GenBank/DDBJ databases">
        <title>Genome sequence of Streptomyces gilvigriseus MUSC 26.</title>
        <authorList>
            <person name="Lee L.-H."/>
            <person name="Ser H.-L."/>
        </authorList>
    </citation>
    <scope>NUCLEOTIDE SEQUENCE [LARGE SCALE GENOMIC DNA]</scope>
    <source>
        <strain evidence="2 3">MUSC 26</strain>
    </source>
</reference>
<evidence type="ECO:0000313" key="3">
    <source>
        <dbReference type="Proteomes" id="UP000243342"/>
    </source>
</evidence>
<dbReference type="InterPro" id="IPR053169">
    <property type="entry name" value="MUG_Protein"/>
</dbReference>
<dbReference type="PANTHER" id="PTHR47791">
    <property type="entry name" value="MEIOTICALLY UP-REGULATED GENE 191 PROTEIN"/>
    <property type="match status" value="1"/>
</dbReference>
<dbReference type="Pfam" id="PF03663">
    <property type="entry name" value="Glyco_hydro_76"/>
    <property type="match status" value="1"/>
</dbReference>
<dbReference type="PANTHER" id="PTHR47791:SF3">
    <property type="entry name" value="MEIOTICALLY UP-REGULATED GENE 191 PROTEIN"/>
    <property type="match status" value="1"/>
</dbReference>
<proteinExistence type="predicted"/>
<dbReference type="STRING" id="1428644.BIV57_21445"/>
<evidence type="ECO:0000256" key="1">
    <source>
        <dbReference type="SAM" id="SignalP"/>
    </source>
</evidence>
<dbReference type="AlphaFoldDB" id="A0A1J7C1K4"/>
<sequence length="368" mass="39852">MALALGVLGALLLGLAAPASASAPAPAAADRARASAAVDAMMGWYEPSTGRFDSQAAWWQSGNALQALADYMVKTRDRRLLPQAERAIELQRAPLPWYPQGNGDFRADSTDDTGWWALALVRMYDLTKKREYLDIAREDEAFMRSFRDDHCGGGIWWDAGRTYKNAISNELYLKLTASLHNRIPGDTFYLAQAQREWSWFRASGMINGRHLVNDGLTQHADGSCTNNGGTTWTYNQGVLLGGLAELHRATGDAALLRTARATADTVLADPSFTPGGVLAEPCEAAGSCNGDQAAFKGIFARNLGELDSALPGRPYRAWLRSQADAAYARDRAPGGDRYGLHWAGPFDSADIARQESAVSLLVSVLPGR</sequence>
<gene>
    <name evidence="2" type="ORF">BIV57_21445</name>
</gene>
<feature type="signal peptide" evidence="1">
    <location>
        <begin position="1"/>
        <end position="21"/>
    </location>
</feature>
<dbReference type="GO" id="GO:0005975">
    <property type="term" value="P:carbohydrate metabolic process"/>
    <property type="evidence" value="ECO:0007669"/>
    <property type="project" value="InterPro"/>
</dbReference>
<dbReference type="OrthoDB" id="2505409at2"/>
<comment type="caution">
    <text evidence="2">The sequence shown here is derived from an EMBL/GenBank/DDBJ whole genome shotgun (WGS) entry which is preliminary data.</text>
</comment>
<keyword evidence="3" id="KW-1185">Reference proteome</keyword>
<accession>A0A1J7C1K4</accession>
<evidence type="ECO:0000313" key="2">
    <source>
        <dbReference type="EMBL" id="OIV35460.1"/>
    </source>
</evidence>
<dbReference type="Gene3D" id="1.50.10.20">
    <property type="match status" value="1"/>
</dbReference>
<protein>
    <submittedName>
        <fullName evidence="2">Glycosyl hydrolase</fullName>
    </submittedName>
</protein>
<keyword evidence="1" id="KW-0732">Signal</keyword>
<keyword evidence="2" id="KW-0378">Hydrolase</keyword>
<dbReference type="InterPro" id="IPR005198">
    <property type="entry name" value="Glyco_hydro_76"/>
</dbReference>
<dbReference type="InterPro" id="IPR008928">
    <property type="entry name" value="6-hairpin_glycosidase_sf"/>
</dbReference>
<dbReference type="Proteomes" id="UP000243342">
    <property type="component" value="Unassembled WGS sequence"/>
</dbReference>
<dbReference type="EMBL" id="MLCF01000151">
    <property type="protein sequence ID" value="OIV35460.1"/>
    <property type="molecule type" value="Genomic_DNA"/>
</dbReference>
<organism evidence="2 3">
    <name type="scientific">Mangrovactinospora gilvigrisea</name>
    <dbReference type="NCBI Taxonomy" id="1428644"/>
    <lineage>
        <taxon>Bacteria</taxon>
        <taxon>Bacillati</taxon>
        <taxon>Actinomycetota</taxon>
        <taxon>Actinomycetes</taxon>
        <taxon>Kitasatosporales</taxon>
        <taxon>Streptomycetaceae</taxon>
        <taxon>Mangrovactinospora</taxon>
    </lineage>
</organism>
<name>A0A1J7C1K4_9ACTN</name>
<dbReference type="GO" id="GO:0016787">
    <property type="term" value="F:hydrolase activity"/>
    <property type="evidence" value="ECO:0007669"/>
    <property type="project" value="UniProtKB-KW"/>
</dbReference>
<feature type="chain" id="PRO_5009643883" evidence="1">
    <location>
        <begin position="22"/>
        <end position="368"/>
    </location>
</feature>
<dbReference type="SUPFAM" id="SSF48208">
    <property type="entry name" value="Six-hairpin glycosidases"/>
    <property type="match status" value="1"/>
</dbReference>